<name>A0A855SCA5_PHOAN</name>
<dbReference type="InterPro" id="IPR016419">
    <property type="entry name" value="Prepilin_Pept-dep_B_prd"/>
</dbReference>
<dbReference type="PIRSF" id="PIRSF004525">
    <property type="entry name" value="Pilin_peptidase-dep_B_prd"/>
    <property type="match status" value="1"/>
</dbReference>
<protein>
    <submittedName>
        <fullName evidence="2">Prepilin-type N-terminal cleavage/methylation domain-containing protein</fullName>
    </submittedName>
</protein>
<reference evidence="2 3" key="1">
    <citation type="submission" date="2018-01" db="EMBL/GenBank/DDBJ databases">
        <title>Whole genome sequencing of Histamine producing bacteria.</title>
        <authorList>
            <person name="Butler K."/>
        </authorList>
    </citation>
    <scope>NUCLEOTIDE SEQUENCE [LARGE SCALE GENOMIC DNA]</scope>
    <source>
        <strain evidence="2 3">A2-1</strain>
    </source>
</reference>
<dbReference type="RefSeq" id="WP_045083792.1">
    <property type="nucleotide sequence ID" value="NZ_JZSV01000036.1"/>
</dbReference>
<proteinExistence type="predicted"/>
<keyword evidence="1" id="KW-0812">Transmembrane</keyword>
<dbReference type="Pfam" id="PF07963">
    <property type="entry name" value="N_methyl"/>
    <property type="match status" value="1"/>
</dbReference>
<comment type="caution">
    <text evidence="2">The sequence shown here is derived from an EMBL/GenBank/DDBJ whole genome shotgun (WGS) entry which is preliminary data.</text>
</comment>
<dbReference type="PROSITE" id="PS00409">
    <property type="entry name" value="PROKAR_NTER_METHYL"/>
    <property type="match status" value="1"/>
</dbReference>
<dbReference type="GeneID" id="61230873"/>
<dbReference type="EMBL" id="PYOY01000009">
    <property type="protein sequence ID" value="PSX06074.1"/>
    <property type="molecule type" value="Genomic_DNA"/>
</dbReference>
<dbReference type="Proteomes" id="UP000241440">
    <property type="component" value="Unassembled WGS sequence"/>
</dbReference>
<dbReference type="AlphaFoldDB" id="A0A855SCA5"/>
<feature type="transmembrane region" description="Helical" evidence="1">
    <location>
        <begin position="12"/>
        <end position="37"/>
    </location>
</feature>
<keyword evidence="1" id="KW-0472">Membrane</keyword>
<organism evidence="2 3">
    <name type="scientific">Photobacterium angustum</name>
    <dbReference type="NCBI Taxonomy" id="661"/>
    <lineage>
        <taxon>Bacteria</taxon>
        <taxon>Pseudomonadati</taxon>
        <taxon>Pseudomonadota</taxon>
        <taxon>Gammaproteobacteria</taxon>
        <taxon>Vibrionales</taxon>
        <taxon>Vibrionaceae</taxon>
        <taxon>Photobacterium</taxon>
    </lineage>
</organism>
<keyword evidence="1" id="KW-1133">Transmembrane helix</keyword>
<evidence type="ECO:0000256" key="1">
    <source>
        <dbReference type="SAM" id="Phobius"/>
    </source>
</evidence>
<sequence>MSNAKGFSLIELLIASAVGLLAIGIVGSVFLSGYSAANKRSLELMLQQDVNDALRTIKEDILRAGYNSGGSSSLVISGASSIVYTQSNCLAYTYETSSGQKYAQIKLNGDDLKYKLGTDIITVANACSGAGSSLVYKKQISVDNFIIAPTVISSASSTSQVINIKLIASLRNDSNINTNKSIDVKTRNWN</sequence>
<dbReference type="InterPro" id="IPR012902">
    <property type="entry name" value="N_methyl_site"/>
</dbReference>
<evidence type="ECO:0000313" key="2">
    <source>
        <dbReference type="EMBL" id="PSX06074.1"/>
    </source>
</evidence>
<accession>A0A855SCA5</accession>
<gene>
    <name evidence="2" type="ORF">C0W41_16530</name>
</gene>
<evidence type="ECO:0000313" key="3">
    <source>
        <dbReference type="Proteomes" id="UP000241440"/>
    </source>
</evidence>
<dbReference type="NCBIfam" id="TIGR02532">
    <property type="entry name" value="IV_pilin_GFxxxE"/>
    <property type="match status" value="1"/>
</dbReference>